<feature type="transmembrane region" description="Helical" evidence="2">
    <location>
        <begin position="403"/>
        <end position="420"/>
    </location>
</feature>
<dbReference type="EMBL" id="VKGK01000027">
    <property type="protein sequence ID" value="TRY12756.1"/>
    <property type="molecule type" value="Genomic_DNA"/>
</dbReference>
<dbReference type="RefSeq" id="WP_144041734.1">
    <property type="nucleotide sequence ID" value="NZ_BMPL01000025.1"/>
</dbReference>
<keyword evidence="2" id="KW-1133">Transmembrane helix</keyword>
<feature type="transmembrane region" description="Helical" evidence="2">
    <location>
        <begin position="150"/>
        <end position="170"/>
    </location>
</feature>
<dbReference type="AlphaFoldDB" id="A0A553JJY2"/>
<keyword evidence="2" id="KW-0812">Transmembrane</keyword>
<feature type="compositionally biased region" description="Polar residues" evidence="1">
    <location>
        <begin position="11"/>
        <end position="25"/>
    </location>
</feature>
<accession>A0A553JJY2</accession>
<dbReference type="Proteomes" id="UP000318126">
    <property type="component" value="Unassembled WGS sequence"/>
</dbReference>
<organism evidence="3 4">
    <name type="scientific">Shewanella hanedai</name>
    <name type="common">Alteromonas hanedai</name>
    <dbReference type="NCBI Taxonomy" id="25"/>
    <lineage>
        <taxon>Bacteria</taxon>
        <taxon>Pseudomonadati</taxon>
        <taxon>Pseudomonadota</taxon>
        <taxon>Gammaproteobacteria</taxon>
        <taxon>Alteromonadales</taxon>
        <taxon>Shewanellaceae</taxon>
        <taxon>Shewanella</taxon>
    </lineage>
</organism>
<proteinExistence type="predicted"/>
<dbReference type="Pfam" id="PF05940">
    <property type="entry name" value="NnrS"/>
    <property type="match status" value="1"/>
</dbReference>
<evidence type="ECO:0000256" key="1">
    <source>
        <dbReference type="SAM" id="MobiDB-lite"/>
    </source>
</evidence>
<feature type="transmembrane region" description="Helical" evidence="2">
    <location>
        <begin position="182"/>
        <end position="201"/>
    </location>
</feature>
<gene>
    <name evidence="3" type="ORF">FN961_18880</name>
</gene>
<feature type="transmembrane region" description="Helical" evidence="2">
    <location>
        <begin position="213"/>
        <end position="234"/>
    </location>
</feature>
<sequence length="429" mass="47447">MSKSLHMINEPNKQQSSKTRLNQQLNSTGELEESAKLSPKILRLTQQPLWDLAFRPWFLVSTLSSVLSIALWVLFLHGYLPALATAGLTPVAWHIHEMLFGFGATIAVAFLLTAAQTWTNKRSINGATLLNLTLIWLAVRLLLWSDDPRVQVLAIVLQGVWWLTCIGFLASMVISAKSRRNYQFIPLLSVIMLLNMSFLIADYSGNNELALHLARTAILTFGLLVGIVGGRVIPFFTGRGASNAKVVATPILDKALPVVTIIGACIFFSGYFVELPFTPAIVLISAGTIHLLRLWYWDPISTRKVPLLWSLHAAYLALGLGLIALGLSYFTDLIRFADALHLITIGTIGGMILAMIARVSLGHTGRPLKPHPSINIAFALIFIGTLVRFILPLLQMPVLSWDISALCWITAFSIFIWHYARILMSERAS</sequence>
<keyword evidence="4" id="KW-1185">Reference proteome</keyword>
<feature type="transmembrane region" description="Helical" evidence="2">
    <location>
        <begin position="308"/>
        <end position="330"/>
    </location>
</feature>
<name>A0A553JJY2_SHEHA</name>
<keyword evidence="2" id="KW-0472">Membrane</keyword>
<dbReference type="OrthoDB" id="9770040at2"/>
<feature type="region of interest" description="Disordered" evidence="1">
    <location>
        <begin position="1"/>
        <end position="25"/>
    </location>
</feature>
<feature type="transmembrane region" description="Helical" evidence="2">
    <location>
        <begin position="279"/>
        <end position="296"/>
    </location>
</feature>
<comment type="caution">
    <text evidence="3">The sequence shown here is derived from an EMBL/GenBank/DDBJ whole genome shotgun (WGS) entry which is preliminary data.</text>
</comment>
<feature type="transmembrane region" description="Helical" evidence="2">
    <location>
        <begin position="342"/>
        <end position="361"/>
    </location>
</feature>
<feature type="transmembrane region" description="Helical" evidence="2">
    <location>
        <begin position="91"/>
        <end position="112"/>
    </location>
</feature>
<feature type="transmembrane region" description="Helical" evidence="2">
    <location>
        <begin position="57"/>
        <end position="79"/>
    </location>
</feature>
<dbReference type="InterPro" id="IPR010266">
    <property type="entry name" value="NnrS"/>
</dbReference>
<protein>
    <submittedName>
        <fullName evidence="3">NnrS family protein</fullName>
    </submittedName>
</protein>
<reference evidence="4" key="1">
    <citation type="submission" date="2019-07" db="EMBL/GenBank/DDBJ databases">
        <title>Shewanella sp. YLB-08 draft genomic sequence.</title>
        <authorList>
            <person name="Yu L."/>
        </authorList>
    </citation>
    <scope>NUCLEOTIDE SEQUENCE [LARGE SCALE GENOMIC DNA]</scope>
    <source>
        <strain evidence="4">JCM 20706</strain>
    </source>
</reference>
<feature type="transmembrane region" description="Helical" evidence="2">
    <location>
        <begin position="373"/>
        <end position="391"/>
    </location>
</feature>
<evidence type="ECO:0000313" key="3">
    <source>
        <dbReference type="EMBL" id="TRY12756.1"/>
    </source>
</evidence>
<evidence type="ECO:0000313" key="4">
    <source>
        <dbReference type="Proteomes" id="UP000318126"/>
    </source>
</evidence>
<feature type="transmembrane region" description="Helical" evidence="2">
    <location>
        <begin position="124"/>
        <end position="144"/>
    </location>
</feature>
<feature type="transmembrane region" description="Helical" evidence="2">
    <location>
        <begin position="255"/>
        <end position="273"/>
    </location>
</feature>
<evidence type="ECO:0000256" key="2">
    <source>
        <dbReference type="SAM" id="Phobius"/>
    </source>
</evidence>